<reference evidence="3" key="1">
    <citation type="journal article" date="2014" name="Science">
        <title>Ancient hybridizations among the ancestral genomes of bread wheat.</title>
        <authorList>
            <consortium name="International Wheat Genome Sequencing Consortium,"/>
            <person name="Marcussen T."/>
            <person name="Sandve S.R."/>
            <person name="Heier L."/>
            <person name="Spannagl M."/>
            <person name="Pfeifer M."/>
            <person name="Jakobsen K.S."/>
            <person name="Wulff B.B."/>
            <person name="Steuernagel B."/>
            <person name="Mayer K.F."/>
            <person name="Olsen O.A."/>
        </authorList>
    </citation>
    <scope>NUCLEOTIDE SEQUENCE [LARGE SCALE GENOMIC DNA]</scope>
    <source>
        <strain evidence="3">cv. AL8/78</strain>
    </source>
</reference>
<reference evidence="3" key="2">
    <citation type="journal article" date="2017" name="Nat. Plants">
        <title>The Aegilops tauschii genome reveals multiple impacts of transposons.</title>
        <authorList>
            <person name="Zhao G."/>
            <person name="Zou C."/>
            <person name="Li K."/>
            <person name="Wang K."/>
            <person name="Li T."/>
            <person name="Gao L."/>
            <person name="Zhang X."/>
            <person name="Wang H."/>
            <person name="Yang Z."/>
            <person name="Liu X."/>
            <person name="Jiang W."/>
            <person name="Mao L."/>
            <person name="Kong X."/>
            <person name="Jiao Y."/>
            <person name="Jia J."/>
        </authorList>
    </citation>
    <scope>NUCLEOTIDE SEQUENCE [LARGE SCALE GENOMIC DNA]</scope>
    <source>
        <strain evidence="3">cv. AL8/78</strain>
    </source>
</reference>
<dbReference type="InterPro" id="IPR000477">
    <property type="entry name" value="RT_dom"/>
</dbReference>
<accession>A0A453PEF8</accession>
<dbReference type="PANTHER" id="PTHR19446">
    <property type="entry name" value="REVERSE TRANSCRIPTASES"/>
    <property type="match status" value="1"/>
</dbReference>
<reference evidence="2" key="3">
    <citation type="journal article" date="2017" name="Nature">
        <title>Genome sequence of the progenitor of the wheat D genome Aegilops tauschii.</title>
        <authorList>
            <person name="Luo M.C."/>
            <person name="Gu Y.Q."/>
            <person name="Puiu D."/>
            <person name="Wang H."/>
            <person name="Twardziok S.O."/>
            <person name="Deal K.R."/>
            <person name="Huo N."/>
            <person name="Zhu T."/>
            <person name="Wang L."/>
            <person name="Wang Y."/>
            <person name="McGuire P.E."/>
            <person name="Liu S."/>
            <person name="Long H."/>
            <person name="Ramasamy R.K."/>
            <person name="Rodriguez J.C."/>
            <person name="Van S.L."/>
            <person name="Yuan L."/>
            <person name="Wang Z."/>
            <person name="Xia Z."/>
            <person name="Xiao L."/>
            <person name="Anderson O.D."/>
            <person name="Ouyang S."/>
            <person name="Liang Y."/>
            <person name="Zimin A.V."/>
            <person name="Pertea G."/>
            <person name="Qi P."/>
            <person name="Bennetzen J.L."/>
            <person name="Dai X."/>
            <person name="Dawson M.W."/>
            <person name="Muller H.G."/>
            <person name="Kugler K."/>
            <person name="Rivarola-Duarte L."/>
            <person name="Spannagl M."/>
            <person name="Mayer K.F.X."/>
            <person name="Lu F.H."/>
            <person name="Bevan M.W."/>
            <person name="Leroy P."/>
            <person name="Li P."/>
            <person name="You F.M."/>
            <person name="Sun Q."/>
            <person name="Liu Z."/>
            <person name="Lyons E."/>
            <person name="Wicker T."/>
            <person name="Salzberg S.L."/>
            <person name="Devos K.M."/>
            <person name="Dvorak J."/>
        </authorList>
    </citation>
    <scope>NUCLEOTIDE SEQUENCE [LARGE SCALE GENOMIC DNA]</scope>
    <source>
        <strain evidence="2">cv. AL8/78</strain>
    </source>
</reference>
<dbReference type="CDD" id="cd01650">
    <property type="entry name" value="RT_nLTR_like"/>
    <property type="match status" value="1"/>
</dbReference>
<evidence type="ECO:0000259" key="1">
    <source>
        <dbReference type="PROSITE" id="PS50878"/>
    </source>
</evidence>
<dbReference type="SUPFAM" id="SSF56672">
    <property type="entry name" value="DNA/RNA polymerases"/>
    <property type="match status" value="1"/>
</dbReference>
<protein>
    <recommendedName>
        <fullName evidence="1">Reverse transcriptase domain-containing protein</fullName>
    </recommendedName>
</protein>
<dbReference type="Proteomes" id="UP000015105">
    <property type="component" value="Chromosome 6D"/>
</dbReference>
<dbReference type="STRING" id="200361.A0A453PEF8"/>
<dbReference type="EnsemblPlants" id="AET6Gv20705900.1">
    <property type="protein sequence ID" value="AET6Gv20705900.1"/>
    <property type="gene ID" value="AET6Gv20705900"/>
</dbReference>
<proteinExistence type="predicted"/>
<keyword evidence="3" id="KW-1185">Reference proteome</keyword>
<feature type="domain" description="Reverse transcriptase" evidence="1">
    <location>
        <begin position="1"/>
        <end position="149"/>
    </location>
</feature>
<name>A0A453PEF8_AEGTS</name>
<dbReference type="PROSITE" id="PS50878">
    <property type="entry name" value="RT_POL"/>
    <property type="match status" value="1"/>
</dbReference>
<sequence>NGAKRIQQYRPICLLRCPYKLITKVLDNRVAIFTDKLISKHQNAFIKHRNIMDGILTLHEVLHHTHHKKKVGVVLKLDFEKAYDKINWDFLIECHRNQGFSPTWCGWVDKILRNGTLSIKLNNENGPYFQSHKGVRQGDPHSPFLFNIA</sequence>
<dbReference type="InterPro" id="IPR043502">
    <property type="entry name" value="DNA/RNA_pol_sf"/>
</dbReference>
<reference evidence="2" key="5">
    <citation type="journal article" date="2021" name="G3 (Bethesda)">
        <title>Aegilops tauschii genome assembly Aet v5.0 features greater sequence contiguity and improved annotation.</title>
        <authorList>
            <person name="Wang L."/>
            <person name="Zhu T."/>
            <person name="Rodriguez J.C."/>
            <person name="Deal K.R."/>
            <person name="Dubcovsky J."/>
            <person name="McGuire P.E."/>
            <person name="Lux T."/>
            <person name="Spannagl M."/>
            <person name="Mayer K.F.X."/>
            <person name="Baldrich P."/>
            <person name="Meyers B.C."/>
            <person name="Huo N."/>
            <person name="Gu Y.Q."/>
            <person name="Zhou H."/>
            <person name="Devos K.M."/>
            <person name="Bennetzen J.L."/>
            <person name="Unver T."/>
            <person name="Budak H."/>
            <person name="Gulick P.J."/>
            <person name="Galiba G."/>
            <person name="Kalapos B."/>
            <person name="Nelson D.R."/>
            <person name="Li P."/>
            <person name="You F.M."/>
            <person name="Luo M.C."/>
            <person name="Dvorak J."/>
        </authorList>
    </citation>
    <scope>NUCLEOTIDE SEQUENCE [LARGE SCALE GENOMIC DNA]</scope>
    <source>
        <strain evidence="2">cv. AL8/78</strain>
    </source>
</reference>
<evidence type="ECO:0000313" key="2">
    <source>
        <dbReference type="EnsemblPlants" id="AET6Gv20705900.1"/>
    </source>
</evidence>
<evidence type="ECO:0000313" key="3">
    <source>
        <dbReference type="Proteomes" id="UP000015105"/>
    </source>
</evidence>
<dbReference type="Pfam" id="PF00078">
    <property type="entry name" value="RVT_1"/>
    <property type="match status" value="1"/>
</dbReference>
<organism evidence="2 3">
    <name type="scientific">Aegilops tauschii subsp. strangulata</name>
    <name type="common">Goatgrass</name>
    <dbReference type="NCBI Taxonomy" id="200361"/>
    <lineage>
        <taxon>Eukaryota</taxon>
        <taxon>Viridiplantae</taxon>
        <taxon>Streptophyta</taxon>
        <taxon>Embryophyta</taxon>
        <taxon>Tracheophyta</taxon>
        <taxon>Spermatophyta</taxon>
        <taxon>Magnoliopsida</taxon>
        <taxon>Liliopsida</taxon>
        <taxon>Poales</taxon>
        <taxon>Poaceae</taxon>
        <taxon>BOP clade</taxon>
        <taxon>Pooideae</taxon>
        <taxon>Triticodae</taxon>
        <taxon>Triticeae</taxon>
        <taxon>Triticinae</taxon>
        <taxon>Aegilops</taxon>
    </lineage>
</organism>
<dbReference type="AlphaFoldDB" id="A0A453PEF8"/>
<dbReference type="Gramene" id="AET6Gv20705900.1">
    <property type="protein sequence ID" value="AET6Gv20705900.1"/>
    <property type="gene ID" value="AET6Gv20705900"/>
</dbReference>
<reference evidence="2" key="4">
    <citation type="submission" date="2019-03" db="UniProtKB">
        <authorList>
            <consortium name="EnsemblPlants"/>
        </authorList>
    </citation>
    <scope>IDENTIFICATION</scope>
</reference>